<evidence type="ECO:0000313" key="5">
    <source>
        <dbReference type="Proteomes" id="UP001501083"/>
    </source>
</evidence>
<dbReference type="InterPro" id="IPR011992">
    <property type="entry name" value="EF-hand-dom_pair"/>
</dbReference>
<proteinExistence type="predicted"/>
<feature type="signal peptide" evidence="2">
    <location>
        <begin position="1"/>
        <end position="22"/>
    </location>
</feature>
<gene>
    <name evidence="4" type="ORF">GCM10025759_35110</name>
</gene>
<dbReference type="RefSeq" id="WP_158983869.1">
    <property type="nucleotide sequence ID" value="NZ_BAABKY010000006.1"/>
</dbReference>
<feature type="compositionally biased region" description="Pro residues" evidence="1">
    <location>
        <begin position="28"/>
        <end position="47"/>
    </location>
</feature>
<protein>
    <recommendedName>
        <fullName evidence="3">EF-hand domain-containing protein</fullName>
    </recommendedName>
</protein>
<dbReference type="InterPro" id="IPR002048">
    <property type="entry name" value="EF_hand_dom"/>
</dbReference>
<keyword evidence="5" id="KW-1185">Reference proteome</keyword>
<keyword evidence="2" id="KW-0732">Signal</keyword>
<dbReference type="EMBL" id="BAABKY010000006">
    <property type="protein sequence ID" value="GAA5082862.1"/>
    <property type="molecule type" value="Genomic_DNA"/>
</dbReference>
<dbReference type="Proteomes" id="UP001501083">
    <property type="component" value="Unassembled WGS sequence"/>
</dbReference>
<evidence type="ECO:0000259" key="3">
    <source>
        <dbReference type="PROSITE" id="PS50222"/>
    </source>
</evidence>
<evidence type="ECO:0000313" key="4">
    <source>
        <dbReference type="EMBL" id="GAA5082862.1"/>
    </source>
</evidence>
<accession>A0ABP9LPR6</accession>
<comment type="caution">
    <text evidence="4">The sequence shown here is derived from an EMBL/GenBank/DDBJ whole genome shotgun (WGS) entry which is preliminary data.</text>
</comment>
<name>A0ABP9LPR6_9GAMM</name>
<dbReference type="PROSITE" id="PS50222">
    <property type="entry name" value="EF_HAND_2"/>
    <property type="match status" value="1"/>
</dbReference>
<feature type="domain" description="EF-hand" evidence="3">
    <location>
        <begin position="69"/>
        <end position="104"/>
    </location>
</feature>
<feature type="region of interest" description="Disordered" evidence="1">
    <location>
        <begin position="24"/>
        <end position="61"/>
    </location>
</feature>
<evidence type="ECO:0000256" key="1">
    <source>
        <dbReference type="SAM" id="MobiDB-lite"/>
    </source>
</evidence>
<reference evidence="5" key="1">
    <citation type="journal article" date="2019" name="Int. J. Syst. Evol. Microbiol.">
        <title>The Global Catalogue of Microorganisms (GCM) 10K type strain sequencing project: providing services to taxonomists for standard genome sequencing and annotation.</title>
        <authorList>
            <consortium name="The Broad Institute Genomics Platform"/>
            <consortium name="The Broad Institute Genome Sequencing Center for Infectious Disease"/>
            <person name="Wu L."/>
            <person name="Ma J."/>
        </authorList>
    </citation>
    <scope>NUCLEOTIDE SEQUENCE [LARGE SCALE GENOMIC DNA]</scope>
    <source>
        <strain evidence="5">JCM 19212</strain>
    </source>
</reference>
<dbReference type="SUPFAM" id="SSF47473">
    <property type="entry name" value="EF-hand"/>
    <property type="match status" value="1"/>
</dbReference>
<organism evidence="4 5">
    <name type="scientific">Lysobacter panacisoli</name>
    <dbReference type="NCBI Taxonomy" id="1255263"/>
    <lineage>
        <taxon>Bacteria</taxon>
        <taxon>Pseudomonadati</taxon>
        <taxon>Pseudomonadota</taxon>
        <taxon>Gammaproteobacteria</taxon>
        <taxon>Lysobacterales</taxon>
        <taxon>Lysobacteraceae</taxon>
        <taxon>Lysobacter</taxon>
    </lineage>
</organism>
<evidence type="ECO:0000256" key="2">
    <source>
        <dbReference type="SAM" id="SignalP"/>
    </source>
</evidence>
<feature type="chain" id="PRO_5046535550" description="EF-hand domain-containing protein" evidence="2">
    <location>
        <begin position="23"/>
        <end position="111"/>
    </location>
</feature>
<sequence>MKVAIRAVLVLAIVAVPITIWAQTTPTTPAPPVAATPPAPAMPPPGPQELRPDPLPMDLDGDGVVTAAEHAAGARALFEHMDANHDERVTREEMITFQRQVLGAPLPPPGR</sequence>
<dbReference type="Gene3D" id="1.10.238.10">
    <property type="entry name" value="EF-hand"/>
    <property type="match status" value="1"/>
</dbReference>